<reference evidence="5" key="1">
    <citation type="submission" date="2013-05" db="EMBL/GenBank/DDBJ databases">
        <authorList>
            <person name="Yim A.K.Y."/>
            <person name="Chan T.F."/>
            <person name="Ji K.M."/>
            <person name="Liu X.Y."/>
            <person name="Zhou J.W."/>
            <person name="Li R.Q."/>
            <person name="Yang K.Y."/>
            <person name="Li J."/>
            <person name="Li M."/>
            <person name="Law P.T.W."/>
            <person name="Wu Y.L."/>
            <person name="Cai Z.L."/>
            <person name="Qin H."/>
            <person name="Bao Y."/>
            <person name="Leung R.K.K."/>
            <person name="Ng P.K.S."/>
            <person name="Zou J."/>
            <person name="Zhong X.J."/>
            <person name="Ran P.X."/>
            <person name="Zhong N.S."/>
            <person name="Liu Z.G."/>
            <person name="Tsui S.K.W."/>
        </authorList>
    </citation>
    <scope>NUCLEOTIDE SEQUENCE</scope>
    <source>
        <strain evidence="5">Derf</strain>
        <tissue evidence="5">Whole organism</tissue>
    </source>
</reference>
<keyword evidence="2" id="KW-0472">Membrane</keyword>
<evidence type="ECO:0000256" key="2">
    <source>
        <dbReference type="SAM" id="Phobius"/>
    </source>
</evidence>
<dbReference type="Proteomes" id="UP000790347">
    <property type="component" value="Unassembled WGS sequence"/>
</dbReference>
<evidence type="ECO:0000313" key="6">
    <source>
        <dbReference type="Proteomes" id="UP000790347"/>
    </source>
</evidence>
<keyword evidence="6" id="KW-1185">Reference proteome</keyword>
<comment type="caution">
    <text evidence="5">The sequence shown here is derived from an EMBL/GenBank/DDBJ whole genome shotgun (WGS) entry which is preliminary data.</text>
</comment>
<feature type="chain" id="PRO_5038324742" evidence="3">
    <location>
        <begin position="20"/>
        <end position="103"/>
    </location>
</feature>
<reference evidence="5" key="4">
    <citation type="journal article" date="2022" name="Res Sq">
        <title>Comparative Genomics Reveals Insights into the Divergent Evolution of Astigmatic Mites and Household Pest Adaptations.</title>
        <authorList>
            <person name="Xiong Q."/>
            <person name="Wan A.T.-Y."/>
            <person name="Liu X.-Y."/>
            <person name="Fung C.S.-H."/>
            <person name="Xiao X."/>
            <person name="Malainual N."/>
            <person name="Hou J."/>
            <person name="Wang L."/>
            <person name="Wang M."/>
            <person name="Yang K."/>
            <person name="Cui Y."/>
            <person name="Leung E."/>
            <person name="Nong W."/>
            <person name="Shin S.-K."/>
            <person name="Au S."/>
            <person name="Jeong K.Y."/>
            <person name="Chew F.T."/>
            <person name="Hui J."/>
            <person name="Leung T.F."/>
            <person name="Tungtrongchitr A."/>
            <person name="Zhong N."/>
            <person name="Liu Z."/>
            <person name="Tsui S."/>
        </authorList>
    </citation>
    <scope>NUCLEOTIDE SEQUENCE</scope>
    <source>
        <strain evidence="5">Derf</strain>
        <tissue evidence="5">Whole organism</tissue>
    </source>
</reference>
<proteinExistence type="predicted"/>
<evidence type="ECO:0000313" key="4">
    <source>
        <dbReference type="EMBL" id="KAH7644760.1"/>
    </source>
</evidence>
<feature type="signal peptide" evidence="3">
    <location>
        <begin position="1"/>
        <end position="19"/>
    </location>
</feature>
<evidence type="ECO:0000256" key="1">
    <source>
        <dbReference type="SAM" id="MobiDB-lite"/>
    </source>
</evidence>
<dbReference type="AlphaFoldDB" id="A0A922L1X4"/>
<sequence>MKLYFYLAIFVTAIQLVFGQAYIGGAYDFGQNRYGERRGELGPAAIAGITIGAVAVLMALMVTVYFCYYTANHITDEYPPPRNVHVQPNYPHTAYQKAPGHPK</sequence>
<organism evidence="5 6">
    <name type="scientific">Dermatophagoides farinae</name>
    <name type="common">American house dust mite</name>
    <dbReference type="NCBI Taxonomy" id="6954"/>
    <lineage>
        <taxon>Eukaryota</taxon>
        <taxon>Metazoa</taxon>
        <taxon>Ecdysozoa</taxon>
        <taxon>Arthropoda</taxon>
        <taxon>Chelicerata</taxon>
        <taxon>Arachnida</taxon>
        <taxon>Acari</taxon>
        <taxon>Acariformes</taxon>
        <taxon>Sarcoptiformes</taxon>
        <taxon>Astigmata</taxon>
        <taxon>Psoroptidia</taxon>
        <taxon>Analgoidea</taxon>
        <taxon>Pyroglyphidae</taxon>
        <taxon>Dermatophagoidinae</taxon>
        <taxon>Dermatophagoides</taxon>
    </lineage>
</organism>
<evidence type="ECO:0000256" key="3">
    <source>
        <dbReference type="SAM" id="SignalP"/>
    </source>
</evidence>
<keyword evidence="2" id="KW-1133">Transmembrane helix</keyword>
<keyword evidence="3" id="KW-0732">Signal</keyword>
<dbReference type="EMBL" id="SDOV01000001">
    <property type="protein sequence ID" value="KAH7644760.1"/>
    <property type="molecule type" value="Genomic_DNA"/>
</dbReference>
<feature type="transmembrane region" description="Helical" evidence="2">
    <location>
        <begin position="43"/>
        <end position="68"/>
    </location>
</feature>
<accession>A0A922L1X4</accession>
<dbReference type="Proteomes" id="UP000828236">
    <property type="component" value="Unassembled WGS sequence"/>
</dbReference>
<evidence type="ECO:0000313" key="5">
    <source>
        <dbReference type="EMBL" id="KAH9511899.1"/>
    </source>
</evidence>
<dbReference type="EMBL" id="ASGP02000004">
    <property type="protein sequence ID" value="KAH9511899.1"/>
    <property type="molecule type" value="Genomic_DNA"/>
</dbReference>
<reference evidence="4" key="2">
    <citation type="submission" date="2020-06" db="EMBL/GenBank/DDBJ databases">
        <authorList>
            <person name="Ji K."/>
            <person name="Li J."/>
        </authorList>
    </citation>
    <scope>NUCLEOTIDE SEQUENCE</scope>
    <source>
        <strain evidence="4">JKM2019</strain>
        <tissue evidence="4">Whole body</tissue>
    </source>
</reference>
<protein>
    <submittedName>
        <fullName evidence="5">Uncharacterized protein</fullName>
    </submittedName>
</protein>
<dbReference type="OrthoDB" id="6504887at2759"/>
<feature type="region of interest" description="Disordered" evidence="1">
    <location>
        <begin position="79"/>
        <end position="103"/>
    </location>
</feature>
<name>A0A922L1X4_DERFA</name>
<gene>
    <name evidence="5" type="ORF">DERF_010323</name>
    <name evidence="4" type="ORF">HUG17_0298</name>
</gene>
<keyword evidence="2" id="KW-0812">Transmembrane</keyword>
<reference evidence="4" key="3">
    <citation type="journal article" date="2021" name="World Allergy Organ. J.">
        <title>Chromosome-level assembly of Dermatophagoides farinae genome and transcriptome reveals two novel allergens Der f 37 and Der f 39.</title>
        <authorList>
            <person name="Chen J."/>
            <person name="Cai Z."/>
            <person name="Fan D."/>
            <person name="Hu J."/>
            <person name="Hou Y."/>
            <person name="He Y."/>
            <person name="Zhang Z."/>
            <person name="Zhao Z."/>
            <person name="Gao P."/>
            <person name="Hu W."/>
            <person name="Sun J."/>
            <person name="Li J."/>
            <person name="Ji K."/>
        </authorList>
    </citation>
    <scope>NUCLEOTIDE SEQUENCE</scope>
    <source>
        <strain evidence="4">JKM2019</strain>
    </source>
</reference>